<sequence>MSQNMELKDRLAVLMAELDQSRQDRVLRDQRIQALEAEQRKIQHESVTHEGHQHHSSSIPSTDRSFSMEVQTDPSGEIESAPRFSPTVSPAYMKAFEAKVRNLEDEVIMYKNRQLQADSEVIYLKNALRIREEEAKLLDLTERVGAYRSLEHRFIGAMKQNAELLDRVEQLEHVIMQLQGETETIGDYIALYQSQRSLQRQRELEKVAQIDFLNQEREDLKSKLKQLQVIVRNHLQSSSSSTEHTRAPHIDLQQSGDVPDTPTPPMDSVEVATTADGETLSETVVSTDSAVLAEETRVILKLLDDIDTHIKLDPLPTSLSSFSSSSSSGNFRYTTADAMLECSCCTGDLKIV</sequence>
<protein>
    <recommendedName>
        <fullName evidence="3">Golgin subfamily A conserved domain-containing protein</fullName>
    </recommendedName>
</protein>
<feature type="compositionally biased region" description="Polar residues" evidence="2">
    <location>
        <begin position="56"/>
        <end position="68"/>
    </location>
</feature>
<dbReference type="AlphaFoldDB" id="A0A1W0WWB0"/>
<proteinExistence type="predicted"/>
<evidence type="ECO:0000313" key="4">
    <source>
        <dbReference type="EMBL" id="OQV19490.1"/>
    </source>
</evidence>
<comment type="caution">
    <text evidence="4">The sequence shown here is derived from an EMBL/GenBank/DDBJ whole genome shotgun (WGS) entry which is preliminary data.</text>
</comment>
<accession>A0A1W0WWB0</accession>
<reference evidence="5" key="1">
    <citation type="submission" date="2017-01" db="EMBL/GenBank/DDBJ databases">
        <title>Comparative genomics of anhydrobiosis in the tardigrade Hypsibius dujardini.</title>
        <authorList>
            <person name="Yoshida Y."/>
            <person name="Koutsovoulos G."/>
            <person name="Laetsch D."/>
            <person name="Stevens L."/>
            <person name="Kumar S."/>
            <person name="Horikawa D."/>
            <person name="Ishino K."/>
            <person name="Komine S."/>
            <person name="Tomita M."/>
            <person name="Blaxter M."/>
            <person name="Arakawa K."/>
        </authorList>
    </citation>
    <scope>NUCLEOTIDE SEQUENCE [LARGE SCALE GENOMIC DNA]</scope>
    <source>
        <strain evidence="5">Z151</strain>
    </source>
</reference>
<dbReference type="PANTHER" id="PTHR10881">
    <property type="entry name" value="GOLGIN SUBFAMILY A MEMBER-RELATED"/>
    <property type="match status" value="1"/>
</dbReference>
<dbReference type="GO" id="GO:0007030">
    <property type="term" value="P:Golgi organization"/>
    <property type="evidence" value="ECO:0007669"/>
    <property type="project" value="TreeGrafter"/>
</dbReference>
<dbReference type="PANTHER" id="PTHR10881:SF46">
    <property type="entry name" value="GOLGIN SUBFAMILY A MEMBER 2"/>
    <property type="match status" value="1"/>
</dbReference>
<keyword evidence="5" id="KW-1185">Reference proteome</keyword>
<feature type="region of interest" description="Disordered" evidence="2">
    <location>
        <begin position="235"/>
        <end position="268"/>
    </location>
</feature>
<dbReference type="InterPro" id="IPR024858">
    <property type="entry name" value="GOLGA"/>
</dbReference>
<dbReference type="EMBL" id="MTYJ01000038">
    <property type="protein sequence ID" value="OQV19490.1"/>
    <property type="molecule type" value="Genomic_DNA"/>
</dbReference>
<evidence type="ECO:0000256" key="2">
    <source>
        <dbReference type="SAM" id="MobiDB-lite"/>
    </source>
</evidence>
<feature type="compositionally biased region" description="Basic and acidic residues" evidence="2">
    <location>
        <begin position="39"/>
        <end position="53"/>
    </location>
</feature>
<keyword evidence="1" id="KW-0175">Coiled coil</keyword>
<dbReference type="GO" id="GO:0005801">
    <property type="term" value="C:cis-Golgi network"/>
    <property type="evidence" value="ECO:0007669"/>
    <property type="project" value="TreeGrafter"/>
</dbReference>
<evidence type="ECO:0000259" key="3">
    <source>
        <dbReference type="Pfam" id="PF15070"/>
    </source>
</evidence>
<gene>
    <name evidence="4" type="ORF">BV898_06481</name>
</gene>
<dbReference type="GO" id="GO:0000137">
    <property type="term" value="C:Golgi cis cisterna"/>
    <property type="evidence" value="ECO:0007669"/>
    <property type="project" value="TreeGrafter"/>
</dbReference>
<name>A0A1W0WWB0_HYPEX</name>
<organism evidence="4 5">
    <name type="scientific">Hypsibius exemplaris</name>
    <name type="common">Freshwater tardigrade</name>
    <dbReference type="NCBI Taxonomy" id="2072580"/>
    <lineage>
        <taxon>Eukaryota</taxon>
        <taxon>Metazoa</taxon>
        <taxon>Ecdysozoa</taxon>
        <taxon>Tardigrada</taxon>
        <taxon>Eutardigrada</taxon>
        <taxon>Parachela</taxon>
        <taxon>Hypsibioidea</taxon>
        <taxon>Hypsibiidae</taxon>
        <taxon>Hypsibius</taxon>
    </lineage>
</organism>
<dbReference type="Pfam" id="PF15070">
    <property type="entry name" value="GOLGA2L5"/>
    <property type="match status" value="1"/>
</dbReference>
<feature type="region of interest" description="Disordered" evidence="2">
    <location>
        <begin position="39"/>
        <end position="68"/>
    </location>
</feature>
<dbReference type="GO" id="GO:0032580">
    <property type="term" value="C:Golgi cisterna membrane"/>
    <property type="evidence" value="ECO:0007669"/>
    <property type="project" value="TreeGrafter"/>
</dbReference>
<evidence type="ECO:0000256" key="1">
    <source>
        <dbReference type="ARBA" id="ARBA00023054"/>
    </source>
</evidence>
<feature type="domain" description="Golgin subfamily A conserved" evidence="3">
    <location>
        <begin position="146"/>
        <end position="231"/>
    </location>
</feature>
<dbReference type="OrthoDB" id="8942972at2759"/>
<evidence type="ECO:0000313" key="5">
    <source>
        <dbReference type="Proteomes" id="UP000192578"/>
    </source>
</evidence>
<dbReference type="InterPro" id="IPR043976">
    <property type="entry name" value="GOLGA_cons_dom"/>
</dbReference>
<dbReference type="Proteomes" id="UP000192578">
    <property type="component" value="Unassembled WGS sequence"/>
</dbReference>